<dbReference type="InterPro" id="IPR005629">
    <property type="entry name" value="Skn1/Kre6/Sbg1"/>
</dbReference>
<evidence type="ECO:0000256" key="1">
    <source>
        <dbReference type="ARBA" id="ARBA00004370"/>
    </source>
</evidence>
<dbReference type="OMA" id="RSAMFCY"/>
<keyword evidence="5" id="KW-0732">Signal</keyword>
<dbReference type="KEGG" id="psoj:PHYSODRAFT_253026"/>
<evidence type="ECO:0000256" key="3">
    <source>
        <dbReference type="ARBA" id="ARBA00023180"/>
    </source>
</evidence>
<keyword evidence="3" id="KW-0325">Glycoprotein</keyword>
<name>G4YVR8_PHYSP</name>
<evidence type="ECO:0000313" key="7">
    <source>
        <dbReference type="Proteomes" id="UP000002640"/>
    </source>
</evidence>
<feature type="signal peptide" evidence="5">
    <location>
        <begin position="1"/>
        <end position="19"/>
    </location>
</feature>
<keyword evidence="4" id="KW-0961">Cell wall biogenesis/degradation</keyword>
<keyword evidence="2" id="KW-0472">Membrane</keyword>
<evidence type="ECO:0000256" key="5">
    <source>
        <dbReference type="SAM" id="SignalP"/>
    </source>
</evidence>
<evidence type="ECO:0000256" key="2">
    <source>
        <dbReference type="ARBA" id="ARBA00023136"/>
    </source>
</evidence>
<comment type="subcellular location">
    <subcellularLocation>
        <location evidence="1">Membrane</location>
    </subcellularLocation>
</comment>
<dbReference type="GO" id="GO:0005886">
    <property type="term" value="C:plasma membrane"/>
    <property type="evidence" value="ECO:0007669"/>
    <property type="project" value="TreeGrafter"/>
</dbReference>
<dbReference type="GO" id="GO:0071555">
    <property type="term" value="P:cell wall organization"/>
    <property type="evidence" value="ECO:0007669"/>
    <property type="project" value="UniProtKB-KW"/>
</dbReference>
<sequence>MLQALLGVFIATTVTLASGKNGTLTGSTFPTRSGIKPWVDPDTPKDRQVCISSRGRRWDLVMSDEFNVANRSFRPGNDHMWTSLEKPDGVNGALELYSHNMTSAKCDDDGTRYFFIKAVDEVNVIHVYNMYTHPPSYTDASFFYRSAMFCYQGGMLEVRAQLPGAVSKASANPDLRPWQVRQGCYCRLLPGLAGDLAIGEPRKGQLLCVHQPHVALLLQQV</sequence>
<gene>
    <name evidence="6" type="ORF">PHYSODRAFT_253026</name>
</gene>
<dbReference type="InParanoid" id="G4YVR8"/>
<keyword evidence="7" id="KW-1185">Reference proteome</keyword>
<reference evidence="6 7" key="1">
    <citation type="journal article" date="2006" name="Science">
        <title>Phytophthora genome sequences uncover evolutionary origins and mechanisms of pathogenesis.</title>
        <authorList>
            <person name="Tyler B.M."/>
            <person name="Tripathy S."/>
            <person name="Zhang X."/>
            <person name="Dehal P."/>
            <person name="Jiang R.H."/>
            <person name="Aerts A."/>
            <person name="Arredondo F.D."/>
            <person name="Baxter L."/>
            <person name="Bensasson D."/>
            <person name="Beynon J.L."/>
            <person name="Chapman J."/>
            <person name="Damasceno C.M."/>
            <person name="Dorrance A.E."/>
            <person name="Dou D."/>
            <person name="Dickerman A.W."/>
            <person name="Dubchak I.L."/>
            <person name="Garbelotto M."/>
            <person name="Gijzen M."/>
            <person name="Gordon S.G."/>
            <person name="Govers F."/>
            <person name="Grunwald N.J."/>
            <person name="Huang W."/>
            <person name="Ivors K.L."/>
            <person name="Jones R.W."/>
            <person name="Kamoun S."/>
            <person name="Krampis K."/>
            <person name="Lamour K.H."/>
            <person name="Lee M.K."/>
            <person name="McDonald W.H."/>
            <person name="Medina M."/>
            <person name="Meijer H.J."/>
            <person name="Nordberg E.K."/>
            <person name="Maclean D.J."/>
            <person name="Ospina-Giraldo M.D."/>
            <person name="Morris P.F."/>
            <person name="Phuntumart V."/>
            <person name="Putnam N.H."/>
            <person name="Rash S."/>
            <person name="Rose J.K."/>
            <person name="Sakihama Y."/>
            <person name="Salamov A.A."/>
            <person name="Savidor A."/>
            <person name="Scheuring C.F."/>
            <person name="Smith B.M."/>
            <person name="Sobral B.W."/>
            <person name="Terry A."/>
            <person name="Torto-Alalibo T.A."/>
            <person name="Win J."/>
            <person name="Xu Z."/>
            <person name="Zhang H."/>
            <person name="Grigoriev I.V."/>
            <person name="Rokhsar D.S."/>
            <person name="Boore J.L."/>
        </authorList>
    </citation>
    <scope>NUCLEOTIDE SEQUENCE [LARGE SCALE GENOMIC DNA]</scope>
    <source>
        <strain evidence="6 7">P6497</strain>
    </source>
</reference>
<dbReference type="GO" id="GO:0006078">
    <property type="term" value="P:(1-&gt;6)-beta-D-glucan biosynthetic process"/>
    <property type="evidence" value="ECO:0007669"/>
    <property type="project" value="TreeGrafter"/>
</dbReference>
<protein>
    <submittedName>
        <fullName evidence="6">Uncharacterized protein</fullName>
    </submittedName>
</protein>
<feature type="chain" id="PRO_5003471556" evidence="5">
    <location>
        <begin position="20"/>
        <end position="221"/>
    </location>
</feature>
<accession>G4YVR8</accession>
<dbReference type="GeneID" id="20638332"/>
<evidence type="ECO:0000313" key="6">
    <source>
        <dbReference type="EMBL" id="EGZ23166.1"/>
    </source>
</evidence>
<organism evidence="6 7">
    <name type="scientific">Phytophthora sojae (strain P6497)</name>
    <name type="common">Soybean stem and root rot agent</name>
    <name type="synonym">Phytophthora megasperma f. sp. glycines</name>
    <dbReference type="NCBI Taxonomy" id="1094619"/>
    <lineage>
        <taxon>Eukaryota</taxon>
        <taxon>Sar</taxon>
        <taxon>Stramenopiles</taxon>
        <taxon>Oomycota</taxon>
        <taxon>Peronosporomycetes</taxon>
        <taxon>Peronosporales</taxon>
        <taxon>Peronosporaceae</taxon>
        <taxon>Phytophthora</taxon>
    </lineage>
</organism>
<dbReference type="Pfam" id="PF03935">
    <property type="entry name" value="SKN1_KRE6_Sbg1"/>
    <property type="match status" value="1"/>
</dbReference>
<dbReference type="STRING" id="1094619.G4YVR8"/>
<proteinExistence type="predicted"/>
<dbReference type="GO" id="GO:0005789">
    <property type="term" value="C:endoplasmic reticulum membrane"/>
    <property type="evidence" value="ECO:0007669"/>
    <property type="project" value="TreeGrafter"/>
</dbReference>
<dbReference type="Gene3D" id="2.60.120.200">
    <property type="match status" value="1"/>
</dbReference>
<dbReference type="GO" id="GO:0015926">
    <property type="term" value="F:glucosidase activity"/>
    <property type="evidence" value="ECO:0007669"/>
    <property type="project" value="TreeGrafter"/>
</dbReference>
<dbReference type="AlphaFoldDB" id="G4YVR8"/>
<dbReference type="EMBL" id="JH159152">
    <property type="protein sequence ID" value="EGZ23166.1"/>
    <property type="molecule type" value="Genomic_DNA"/>
</dbReference>
<dbReference type="Proteomes" id="UP000002640">
    <property type="component" value="Unassembled WGS sequence"/>
</dbReference>
<dbReference type="PANTHER" id="PTHR31361">
    <property type="entry name" value="BETA-GLUCAN SYNTHESIS-ASSOCIATED PROTEIN KRE6-RELATED"/>
    <property type="match status" value="1"/>
</dbReference>
<dbReference type="PANTHER" id="PTHR31361:SF1">
    <property type="entry name" value="BETA-GLUCAN SYNTHESIS-ASSOCIATED PROTEIN KRE6-RELATED"/>
    <property type="match status" value="1"/>
</dbReference>
<evidence type="ECO:0000256" key="4">
    <source>
        <dbReference type="ARBA" id="ARBA00023316"/>
    </source>
</evidence>
<dbReference type="RefSeq" id="XP_009518454.1">
    <property type="nucleotide sequence ID" value="XM_009520159.1"/>
</dbReference>